<keyword evidence="3" id="KW-0479">Metal-binding</keyword>
<dbReference type="GO" id="GO:0016020">
    <property type="term" value="C:membrane"/>
    <property type="evidence" value="ECO:0007669"/>
    <property type="project" value="GOC"/>
</dbReference>
<proteinExistence type="predicted"/>
<dbReference type="GO" id="GO:0046872">
    <property type="term" value="F:metal ion binding"/>
    <property type="evidence" value="ECO:0007669"/>
    <property type="project" value="UniProtKB-KW"/>
</dbReference>
<evidence type="ECO:0000313" key="7">
    <source>
        <dbReference type="EMBL" id="MBL4931116.1"/>
    </source>
</evidence>
<evidence type="ECO:0000256" key="5">
    <source>
        <dbReference type="ARBA" id="ARBA00023211"/>
    </source>
</evidence>
<evidence type="ECO:0000256" key="3">
    <source>
        <dbReference type="ARBA" id="ARBA00022723"/>
    </source>
</evidence>
<dbReference type="Gene3D" id="3.60.21.10">
    <property type="match status" value="1"/>
</dbReference>
<protein>
    <submittedName>
        <fullName evidence="7">Metallophosphoesterase</fullName>
    </submittedName>
</protein>
<dbReference type="InterPro" id="IPR029052">
    <property type="entry name" value="Metallo-depent_PP-like"/>
</dbReference>
<comment type="caution">
    <text evidence="7">The sequence shown here is derived from an EMBL/GenBank/DDBJ whole genome shotgun (WGS) entry which is preliminary data.</text>
</comment>
<dbReference type="InterPro" id="IPR043461">
    <property type="entry name" value="LpxH-like"/>
</dbReference>
<dbReference type="SUPFAM" id="SSF56300">
    <property type="entry name" value="Metallo-dependent phosphatases"/>
    <property type="match status" value="1"/>
</dbReference>
<reference evidence="7" key="1">
    <citation type="submission" date="2021-01" db="EMBL/GenBank/DDBJ databases">
        <title>Genome public.</title>
        <authorList>
            <person name="Liu C."/>
            <person name="Sun Q."/>
        </authorList>
    </citation>
    <scope>NUCLEOTIDE SEQUENCE</scope>
    <source>
        <strain evidence="7">YIM B02565</strain>
    </source>
</reference>
<dbReference type="AlphaFoldDB" id="A0A937FGQ0"/>
<organism evidence="7 8">
    <name type="scientific">Clostridium paridis</name>
    <dbReference type="NCBI Taxonomy" id="2803863"/>
    <lineage>
        <taxon>Bacteria</taxon>
        <taxon>Bacillati</taxon>
        <taxon>Bacillota</taxon>
        <taxon>Clostridia</taxon>
        <taxon>Eubacteriales</taxon>
        <taxon>Clostridiaceae</taxon>
        <taxon>Clostridium</taxon>
    </lineage>
</organism>
<dbReference type="GO" id="GO:0008758">
    <property type="term" value="F:UDP-2,3-diacylglucosamine hydrolase activity"/>
    <property type="evidence" value="ECO:0007669"/>
    <property type="project" value="TreeGrafter"/>
</dbReference>
<feature type="domain" description="Calcineurin-like phosphoesterase" evidence="6">
    <location>
        <begin position="23"/>
        <end position="228"/>
    </location>
</feature>
<evidence type="ECO:0000256" key="2">
    <source>
        <dbReference type="ARBA" id="ARBA00022519"/>
    </source>
</evidence>
<evidence type="ECO:0000256" key="1">
    <source>
        <dbReference type="ARBA" id="ARBA00022475"/>
    </source>
</evidence>
<dbReference type="EMBL" id="JAESWA010000017">
    <property type="protein sequence ID" value="MBL4931116.1"/>
    <property type="molecule type" value="Genomic_DNA"/>
</dbReference>
<evidence type="ECO:0000256" key="4">
    <source>
        <dbReference type="ARBA" id="ARBA00023136"/>
    </source>
</evidence>
<dbReference type="PANTHER" id="PTHR34990:SF2">
    <property type="entry name" value="BLL8164 PROTEIN"/>
    <property type="match status" value="1"/>
</dbReference>
<evidence type="ECO:0000259" key="6">
    <source>
        <dbReference type="Pfam" id="PF00149"/>
    </source>
</evidence>
<keyword evidence="1" id="KW-1003">Cell membrane</keyword>
<dbReference type="GO" id="GO:0009245">
    <property type="term" value="P:lipid A biosynthetic process"/>
    <property type="evidence" value="ECO:0007669"/>
    <property type="project" value="TreeGrafter"/>
</dbReference>
<keyword evidence="5" id="KW-0464">Manganese</keyword>
<sequence>MYNKRLDNLCCNSKIVELKPRDKFVFISDCHRGDGSYRDSLIQNYNIYKGALNYYLKNKFKLIEIGDGDELWENKDFRDIGFVYKDIFEILLKFKKRNDLYLIWGNHDMIKKNKKRLTKIINFSKNEAFYKVLMDLYGEGDICEGIKLTNGENEYLVIHGHQVDFFNSDLWLLSRFLLRSVWSKLQNFGIKTPISPARNISKRNKIDSRIIEWCTKNNKRIIAGHTHSSRISDLKTGEYYNDGCCVFPNHITTLEYENQRFKLIKWTLDIELDNRIVLSRKEL</sequence>
<keyword evidence="4" id="KW-0472">Membrane</keyword>
<dbReference type="RefSeq" id="WP_202766486.1">
    <property type="nucleotide sequence ID" value="NZ_JAESWA010000017.1"/>
</dbReference>
<keyword evidence="2" id="KW-0997">Cell inner membrane</keyword>
<accession>A0A937FGQ0</accession>
<dbReference type="InterPro" id="IPR004843">
    <property type="entry name" value="Calcineurin-like_PHP"/>
</dbReference>
<keyword evidence="8" id="KW-1185">Reference proteome</keyword>
<evidence type="ECO:0000313" key="8">
    <source>
        <dbReference type="Proteomes" id="UP000623681"/>
    </source>
</evidence>
<dbReference type="PANTHER" id="PTHR34990">
    <property type="entry name" value="UDP-2,3-DIACYLGLUCOSAMINE HYDROLASE-RELATED"/>
    <property type="match status" value="1"/>
</dbReference>
<gene>
    <name evidence="7" type="ORF">JK634_04805</name>
</gene>
<name>A0A937FGQ0_9CLOT</name>
<dbReference type="Proteomes" id="UP000623681">
    <property type="component" value="Unassembled WGS sequence"/>
</dbReference>
<dbReference type="Pfam" id="PF00149">
    <property type="entry name" value="Metallophos"/>
    <property type="match status" value="1"/>
</dbReference>